<dbReference type="EMBL" id="JYDI01000728">
    <property type="protein sequence ID" value="KRY44106.1"/>
    <property type="molecule type" value="Genomic_DNA"/>
</dbReference>
<dbReference type="Proteomes" id="UP000054653">
    <property type="component" value="Unassembled WGS sequence"/>
</dbReference>
<reference evidence="1 2" key="1">
    <citation type="submission" date="2015-01" db="EMBL/GenBank/DDBJ databases">
        <title>Evolution of Trichinella species and genotypes.</title>
        <authorList>
            <person name="Korhonen P.K."/>
            <person name="Edoardo P."/>
            <person name="Giuseppe L.R."/>
            <person name="Gasser R.B."/>
        </authorList>
    </citation>
    <scope>NUCLEOTIDE SEQUENCE [LARGE SCALE GENOMIC DNA]</scope>
    <source>
        <strain evidence="1">ISS120</strain>
    </source>
</reference>
<comment type="caution">
    <text evidence="1">The sequence shown here is derived from an EMBL/GenBank/DDBJ whole genome shotgun (WGS) entry which is preliminary data.</text>
</comment>
<proteinExistence type="predicted"/>
<gene>
    <name evidence="1" type="ORF">T03_3962</name>
</gene>
<sequence>MGQKASRWIAGPGSHGSSHCSSFATPFRLMSWFRAAEAQASLLVQRPPWNTIRFQHFRTGRRLV</sequence>
<evidence type="ECO:0000313" key="1">
    <source>
        <dbReference type="EMBL" id="KRY44106.1"/>
    </source>
</evidence>
<keyword evidence="2" id="KW-1185">Reference proteome</keyword>
<name>A0A0V1C466_TRIBR</name>
<accession>A0A0V1C466</accession>
<protein>
    <submittedName>
        <fullName evidence="1">Uncharacterized protein</fullName>
    </submittedName>
</protein>
<dbReference type="AlphaFoldDB" id="A0A0V1C466"/>
<evidence type="ECO:0000313" key="2">
    <source>
        <dbReference type="Proteomes" id="UP000054653"/>
    </source>
</evidence>
<organism evidence="1 2">
    <name type="scientific">Trichinella britovi</name>
    <name type="common">Parasitic roundworm</name>
    <dbReference type="NCBI Taxonomy" id="45882"/>
    <lineage>
        <taxon>Eukaryota</taxon>
        <taxon>Metazoa</taxon>
        <taxon>Ecdysozoa</taxon>
        <taxon>Nematoda</taxon>
        <taxon>Enoplea</taxon>
        <taxon>Dorylaimia</taxon>
        <taxon>Trichinellida</taxon>
        <taxon>Trichinellidae</taxon>
        <taxon>Trichinella</taxon>
    </lineage>
</organism>